<organism evidence="1 2">
    <name type="scientific">Streptomyces kaniharaensis</name>
    <dbReference type="NCBI Taxonomy" id="212423"/>
    <lineage>
        <taxon>Bacteria</taxon>
        <taxon>Bacillati</taxon>
        <taxon>Actinomycetota</taxon>
        <taxon>Actinomycetes</taxon>
        <taxon>Kitasatosporales</taxon>
        <taxon>Streptomycetaceae</taxon>
        <taxon>Streptomyces</taxon>
    </lineage>
</organism>
<dbReference type="Gene3D" id="3.30.470.20">
    <property type="entry name" value="ATP-grasp fold, B domain"/>
    <property type="match status" value="1"/>
</dbReference>
<evidence type="ECO:0000313" key="2">
    <source>
        <dbReference type="Proteomes" id="UP000450000"/>
    </source>
</evidence>
<sequence length="419" mass="46419">MAMILNDLDRRTPVLLVKVGRYPLAHGPVGVVRSFGRVGVPVFAIVEDPLTPTAFSRYLARAYIRPTTGCERVEQMVAIVREIGREIGWQNGRRCVALPTDDEAAVLLAEHAEELTPYFLLPPMPGALPRRLANKGTLYAMCEEHGVAAPRTVIPSEPDGLLEAARLCGYPLVLKNLEAFTRLSRPAVRHTTLIHDERELLTRCPPSGQLSVLAQEYLPEEYSEHWITHLCCGPEGEPLAVFTGRKLRSYPPTGGFTTRAVSLPNPELAELVAGFCRKVGYSGIADLDWRLDLRDGRYKLLDFNPRTGAQFRLFETVDGVDVVRALHLSLTGRPVPQGPQLSRYYGVGQLDVVSAAVAVCRQRRPLPDLVPRRSTERAWLCRDDVAPAAAMVVRFSGQATRWVAQKAWNRMTTRSTPGG</sequence>
<dbReference type="SUPFAM" id="SSF56059">
    <property type="entry name" value="Glutathione synthetase ATP-binding domain-like"/>
    <property type="match status" value="1"/>
</dbReference>
<dbReference type="AlphaFoldDB" id="A0A6N7KUT6"/>
<evidence type="ECO:0000313" key="1">
    <source>
        <dbReference type="EMBL" id="MQS15211.1"/>
    </source>
</evidence>
<dbReference type="OrthoDB" id="5483448at2"/>
<protein>
    <submittedName>
        <fullName evidence="1">ATP-grasp domain-containing protein</fullName>
    </submittedName>
</protein>
<gene>
    <name evidence="1" type="ORF">F7Q99_23820</name>
</gene>
<keyword evidence="2" id="KW-1185">Reference proteome</keyword>
<dbReference type="EMBL" id="WBOF01000001">
    <property type="protein sequence ID" value="MQS15211.1"/>
    <property type="molecule type" value="Genomic_DNA"/>
</dbReference>
<dbReference type="Proteomes" id="UP000450000">
    <property type="component" value="Unassembled WGS sequence"/>
</dbReference>
<comment type="caution">
    <text evidence="1">The sequence shown here is derived from an EMBL/GenBank/DDBJ whole genome shotgun (WGS) entry which is preliminary data.</text>
</comment>
<accession>A0A6N7KUT6</accession>
<dbReference type="RefSeq" id="WP_153464620.1">
    <property type="nucleotide sequence ID" value="NZ_WBOF01000001.1"/>
</dbReference>
<proteinExistence type="predicted"/>
<reference evidence="1 2" key="1">
    <citation type="submission" date="2019-09" db="EMBL/GenBank/DDBJ databases">
        <title>Genome Sequences of Streptomyces kaniharaensis ATCC 21070.</title>
        <authorList>
            <person name="Zhu W."/>
            <person name="De Crecy-Lagard V."/>
            <person name="Richards N.G."/>
        </authorList>
    </citation>
    <scope>NUCLEOTIDE SEQUENCE [LARGE SCALE GENOMIC DNA]</scope>
    <source>
        <strain evidence="1 2">SF-557</strain>
    </source>
</reference>
<name>A0A6N7KUT6_9ACTN</name>